<dbReference type="Pfam" id="PF22366">
    <property type="entry name" value="NDH2_C"/>
    <property type="match status" value="1"/>
</dbReference>
<dbReference type="Proteomes" id="UP000317835">
    <property type="component" value="Chromosome"/>
</dbReference>
<evidence type="ECO:0000259" key="10">
    <source>
        <dbReference type="Pfam" id="PF07992"/>
    </source>
</evidence>
<protein>
    <recommendedName>
        <fullName evidence="2">NADH:ubiquinone reductase (non-electrogenic)</fullName>
        <ecNumber evidence="2">1.6.5.9</ecNumber>
    </recommendedName>
</protein>
<dbReference type="Pfam" id="PF07992">
    <property type="entry name" value="Pyr_redox_2"/>
    <property type="match status" value="1"/>
</dbReference>
<keyword evidence="9" id="KW-1133">Transmembrane helix</keyword>
<feature type="domain" description="External alternative NADH-ubiquinone oxidoreductase-like C-terminal" evidence="11">
    <location>
        <begin position="338"/>
        <end position="393"/>
    </location>
</feature>
<keyword evidence="13" id="KW-1185">Reference proteome</keyword>
<dbReference type="InterPro" id="IPR036188">
    <property type="entry name" value="FAD/NAD-bd_sf"/>
</dbReference>
<dbReference type="Gene3D" id="3.50.50.100">
    <property type="match status" value="1"/>
</dbReference>
<keyword evidence="7" id="KW-0520">NAD</keyword>
<evidence type="ECO:0000256" key="1">
    <source>
        <dbReference type="ARBA" id="ARBA00005272"/>
    </source>
</evidence>
<feature type="domain" description="FAD/NAD(P)-binding" evidence="10">
    <location>
        <begin position="1"/>
        <end position="314"/>
    </location>
</feature>
<evidence type="ECO:0000256" key="7">
    <source>
        <dbReference type="ARBA" id="ARBA00023027"/>
    </source>
</evidence>
<evidence type="ECO:0000313" key="13">
    <source>
        <dbReference type="Proteomes" id="UP000317835"/>
    </source>
</evidence>
<keyword evidence="9" id="KW-0472">Membrane</keyword>
<evidence type="ECO:0000256" key="2">
    <source>
        <dbReference type="ARBA" id="ARBA00012637"/>
    </source>
</evidence>
<evidence type="ECO:0000256" key="9">
    <source>
        <dbReference type="SAM" id="Phobius"/>
    </source>
</evidence>
<proteinExistence type="inferred from homology"/>
<dbReference type="PANTHER" id="PTHR43706">
    <property type="entry name" value="NADH DEHYDROGENASE"/>
    <property type="match status" value="1"/>
</dbReference>
<keyword evidence="5" id="KW-0809">Transit peptide</keyword>
<sequence>MIIGAGFAGLAAMKVLGRRDADVTVLDRTNHHLFQPLLYQVATAALNPADIASPIRRIVRRSKNIRVLMGEARSIDVGRRVVVLDGGEVPYDFLIVATGAGHSYFGHDEWERYAPGLKSIEDALEIRRRVLSAFEIAEREPDEARRRAFLSFVIVGAGPTGVELAGTLSEVARKTLARDFRRIDPAHARVILLEGGPRVLLSYPDDLSESAKRQLERLGVEVRLNSLATNIDDSGVDVGDDRIEARTVLWAAGVAASPLARTLGAPLDKAGRVEVEPDLTIPGHPEVFVVGDLMAASEGGEPVPGVAPAAMQAGRSAARNILRQIRGKPNEPFHYVNKGLLATIGRASAVADLPGLKFSGLVAWLLWLFVHIFFLVGFRNRLLVMIQWAYSYFTYDRGARLITTTWHGLTRSRAAAAGAIASEPDHSASAPER</sequence>
<keyword evidence="9" id="KW-0812">Transmembrane</keyword>
<dbReference type="InterPro" id="IPR045024">
    <property type="entry name" value="NDH-2"/>
</dbReference>
<evidence type="ECO:0000256" key="4">
    <source>
        <dbReference type="ARBA" id="ARBA00022827"/>
    </source>
</evidence>
<evidence type="ECO:0000256" key="3">
    <source>
        <dbReference type="ARBA" id="ARBA00022630"/>
    </source>
</evidence>
<dbReference type="EC" id="1.6.5.9" evidence="2"/>
<dbReference type="SUPFAM" id="SSF51905">
    <property type="entry name" value="FAD/NAD(P)-binding domain"/>
    <property type="match status" value="1"/>
</dbReference>
<dbReference type="KEGG" id="tpla:ElP_04850"/>
<evidence type="ECO:0000259" key="11">
    <source>
        <dbReference type="Pfam" id="PF22366"/>
    </source>
</evidence>
<organism evidence="12 13">
    <name type="scientific">Tautonia plasticadhaerens</name>
    <dbReference type="NCBI Taxonomy" id="2527974"/>
    <lineage>
        <taxon>Bacteria</taxon>
        <taxon>Pseudomonadati</taxon>
        <taxon>Planctomycetota</taxon>
        <taxon>Planctomycetia</taxon>
        <taxon>Isosphaerales</taxon>
        <taxon>Isosphaeraceae</taxon>
        <taxon>Tautonia</taxon>
    </lineage>
</organism>
<dbReference type="InterPro" id="IPR054585">
    <property type="entry name" value="NDH2-like_C"/>
</dbReference>
<keyword evidence="6 12" id="KW-0560">Oxidoreductase</keyword>
<dbReference type="GO" id="GO:0050136">
    <property type="term" value="F:NADH dehydrogenase (quinone) (non-electrogenic) activity"/>
    <property type="evidence" value="ECO:0007669"/>
    <property type="project" value="UniProtKB-EC"/>
</dbReference>
<dbReference type="EMBL" id="CP036426">
    <property type="protein sequence ID" value="QDV32650.1"/>
    <property type="molecule type" value="Genomic_DNA"/>
</dbReference>
<dbReference type="InterPro" id="IPR023753">
    <property type="entry name" value="FAD/NAD-binding_dom"/>
</dbReference>
<gene>
    <name evidence="12" type="ORF">ElP_04850</name>
</gene>
<comment type="similarity">
    <text evidence="1">Belongs to the NADH dehydrogenase family.</text>
</comment>
<accession>A0A518GVM6</accession>
<reference evidence="12 13" key="1">
    <citation type="submission" date="2019-02" db="EMBL/GenBank/DDBJ databases">
        <title>Deep-cultivation of Planctomycetes and their phenomic and genomic characterization uncovers novel biology.</title>
        <authorList>
            <person name="Wiegand S."/>
            <person name="Jogler M."/>
            <person name="Boedeker C."/>
            <person name="Pinto D."/>
            <person name="Vollmers J."/>
            <person name="Rivas-Marin E."/>
            <person name="Kohn T."/>
            <person name="Peeters S.H."/>
            <person name="Heuer A."/>
            <person name="Rast P."/>
            <person name="Oberbeckmann S."/>
            <person name="Bunk B."/>
            <person name="Jeske O."/>
            <person name="Meyerdierks A."/>
            <person name="Storesund J.E."/>
            <person name="Kallscheuer N."/>
            <person name="Luecker S."/>
            <person name="Lage O.M."/>
            <person name="Pohl T."/>
            <person name="Merkel B.J."/>
            <person name="Hornburger P."/>
            <person name="Mueller R.-W."/>
            <person name="Bruemmer F."/>
            <person name="Labrenz M."/>
            <person name="Spormann A.M."/>
            <person name="Op den Camp H."/>
            <person name="Overmann J."/>
            <person name="Amann R."/>
            <person name="Jetten M.S.M."/>
            <person name="Mascher T."/>
            <person name="Medema M.H."/>
            <person name="Devos D.P."/>
            <person name="Kaster A.-K."/>
            <person name="Ovreas L."/>
            <person name="Rohde M."/>
            <person name="Galperin M.Y."/>
            <person name="Jogler C."/>
        </authorList>
    </citation>
    <scope>NUCLEOTIDE SEQUENCE [LARGE SCALE GENOMIC DNA]</scope>
    <source>
        <strain evidence="12 13">ElP</strain>
    </source>
</reference>
<dbReference type="PANTHER" id="PTHR43706:SF47">
    <property type="entry name" value="EXTERNAL NADH-UBIQUINONE OXIDOREDUCTASE 1, MITOCHONDRIAL-RELATED"/>
    <property type="match status" value="1"/>
</dbReference>
<keyword evidence="4" id="KW-0274">FAD</keyword>
<evidence type="ECO:0000256" key="5">
    <source>
        <dbReference type="ARBA" id="ARBA00022946"/>
    </source>
</evidence>
<feature type="transmembrane region" description="Helical" evidence="9">
    <location>
        <begin position="358"/>
        <end position="378"/>
    </location>
</feature>
<evidence type="ECO:0000313" key="12">
    <source>
        <dbReference type="EMBL" id="QDV32650.1"/>
    </source>
</evidence>
<evidence type="ECO:0000256" key="6">
    <source>
        <dbReference type="ARBA" id="ARBA00023002"/>
    </source>
</evidence>
<comment type="catalytic activity">
    <reaction evidence="8">
        <text>a quinone + NADH + H(+) = a quinol + NAD(+)</text>
        <dbReference type="Rhea" id="RHEA:46160"/>
        <dbReference type="ChEBI" id="CHEBI:15378"/>
        <dbReference type="ChEBI" id="CHEBI:24646"/>
        <dbReference type="ChEBI" id="CHEBI:57540"/>
        <dbReference type="ChEBI" id="CHEBI:57945"/>
        <dbReference type="ChEBI" id="CHEBI:132124"/>
        <dbReference type="EC" id="1.6.5.9"/>
    </reaction>
</comment>
<name>A0A518GVM6_9BACT</name>
<evidence type="ECO:0000256" key="8">
    <source>
        <dbReference type="ARBA" id="ARBA00047599"/>
    </source>
</evidence>
<keyword evidence="3" id="KW-0285">Flavoprotein</keyword>
<dbReference type="AlphaFoldDB" id="A0A518GVM6"/>